<feature type="compositionally biased region" description="Polar residues" evidence="1">
    <location>
        <begin position="40"/>
        <end position="53"/>
    </location>
</feature>
<evidence type="ECO:0000313" key="3">
    <source>
        <dbReference type="Proteomes" id="UP000807342"/>
    </source>
</evidence>
<protein>
    <submittedName>
        <fullName evidence="2">Uncharacterized protein</fullName>
    </submittedName>
</protein>
<proteinExistence type="predicted"/>
<dbReference type="EMBL" id="MU151180">
    <property type="protein sequence ID" value="KAF9447928.1"/>
    <property type="molecule type" value="Genomic_DNA"/>
</dbReference>
<gene>
    <name evidence="2" type="ORF">P691DRAFT_84574</name>
</gene>
<sequence>MRPAHRMPCCRPHHNPPLRSAQAWASLRFSVADPRRPPQTAAQTPTGFTNAMHANNPHPGHLLRLLNGPTACASNLGQRVRRVCLKHPQLWSRNALLSTFEPALSPDSRNRQIPCPQRYDSSFF</sequence>
<organism evidence="2 3">
    <name type="scientific">Macrolepiota fuliginosa MF-IS2</name>
    <dbReference type="NCBI Taxonomy" id="1400762"/>
    <lineage>
        <taxon>Eukaryota</taxon>
        <taxon>Fungi</taxon>
        <taxon>Dikarya</taxon>
        <taxon>Basidiomycota</taxon>
        <taxon>Agaricomycotina</taxon>
        <taxon>Agaricomycetes</taxon>
        <taxon>Agaricomycetidae</taxon>
        <taxon>Agaricales</taxon>
        <taxon>Agaricineae</taxon>
        <taxon>Agaricaceae</taxon>
        <taxon>Macrolepiota</taxon>
    </lineage>
</organism>
<reference evidence="2" key="1">
    <citation type="submission" date="2020-11" db="EMBL/GenBank/DDBJ databases">
        <authorList>
            <consortium name="DOE Joint Genome Institute"/>
            <person name="Ahrendt S."/>
            <person name="Riley R."/>
            <person name="Andreopoulos W."/>
            <person name="Labutti K."/>
            <person name="Pangilinan J."/>
            <person name="Ruiz-Duenas F.J."/>
            <person name="Barrasa J.M."/>
            <person name="Sanchez-Garcia M."/>
            <person name="Camarero S."/>
            <person name="Miyauchi S."/>
            <person name="Serrano A."/>
            <person name="Linde D."/>
            <person name="Babiker R."/>
            <person name="Drula E."/>
            <person name="Ayuso-Fernandez I."/>
            <person name="Pacheco R."/>
            <person name="Padilla G."/>
            <person name="Ferreira P."/>
            <person name="Barriuso J."/>
            <person name="Kellner H."/>
            <person name="Castanera R."/>
            <person name="Alfaro M."/>
            <person name="Ramirez L."/>
            <person name="Pisabarro A.G."/>
            <person name="Kuo A."/>
            <person name="Tritt A."/>
            <person name="Lipzen A."/>
            <person name="He G."/>
            <person name="Yan M."/>
            <person name="Ng V."/>
            <person name="Cullen D."/>
            <person name="Martin F."/>
            <person name="Rosso M.-N."/>
            <person name="Henrissat B."/>
            <person name="Hibbett D."/>
            <person name="Martinez A.T."/>
            <person name="Grigoriev I.V."/>
        </authorList>
    </citation>
    <scope>NUCLEOTIDE SEQUENCE</scope>
    <source>
        <strain evidence="2">MF-IS2</strain>
    </source>
</reference>
<evidence type="ECO:0000256" key="1">
    <source>
        <dbReference type="SAM" id="MobiDB-lite"/>
    </source>
</evidence>
<feature type="region of interest" description="Disordered" evidence="1">
    <location>
        <begin position="34"/>
        <end position="60"/>
    </location>
</feature>
<evidence type="ECO:0000313" key="2">
    <source>
        <dbReference type="EMBL" id="KAF9447928.1"/>
    </source>
</evidence>
<name>A0A9P5XBF2_9AGAR</name>
<dbReference type="Proteomes" id="UP000807342">
    <property type="component" value="Unassembled WGS sequence"/>
</dbReference>
<dbReference type="AlphaFoldDB" id="A0A9P5XBF2"/>
<keyword evidence="3" id="KW-1185">Reference proteome</keyword>
<accession>A0A9P5XBF2</accession>
<comment type="caution">
    <text evidence="2">The sequence shown here is derived from an EMBL/GenBank/DDBJ whole genome shotgun (WGS) entry which is preliminary data.</text>
</comment>